<dbReference type="AlphaFoldDB" id="A0A0Q0D7R6"/>
<accession>A0A0Q0D7R6</accession>
<dbReference type="Proteomes" id="UP000050317">
    <property type="component" value="Unassembled WGS sequence"/>
</dbReference>
<protein>
    <submittedName>
        <fullName evidence="1">Uncharacterized protein</fullName>
    </submittedName>
</protein>
<name>A0A0Q0D7R6_9PSED</name>
<proteinExistence type="predicted"/>
<reference evidence="1 2" key="1">
    <citation type="submission" date="2015-09" db="EMBL/GenBank/DDBJ databases">
        <title>Genome announcement of multiple Pseudomonas syringae strains.</title>
        <authorList>
            <person name="Thakur S."/>
            <person name="Wang P.W."/>
            <person name="Gong Y."/>
            <person name="Weir B.S."/>
            <person name="Guttman D.S."/>
        </authorList>
    </citation>
    <scope>NUCLEOTIDE SEQUENCE [LARGE SCALE GENOMIC DNA]</scope>
    <source>
        <strain evidence="1 2">ICMP3963</strain>
    </source>
</reference>
<comment type="caution">
    <text evidence="1">The sequence shown here is derived from an EMBL/GenBank/DDBJ whole genome shotgun (WGS) entry which is preliminary data.</text>
</comment>
<dbReference type="EMBL" id="LJRR01000133">
    <property type="protein sequence ID" value="KPZ19103.1"/>
    <property type="molecule type" value="Genomic_DNA"/>
</dbReference>
<gene>
    <name evidence="1" type="ORF">ALO40_100922</name>
</gene>
<evidence type="ECO:0000313" key="1">
    <source>
        <dbReference type="EMBL" id="KPZ19103.1"/>
    </source>
</evidence>
<sequence length="247" mass="27960">MAMNSQKSLKLSTYAGRDSIAIGWRARLQPDRRPQLIDLGRRTHVDVHADSDDHMTHICGIANKLKQDTGDFLSPDQHIVGPFKTCALNTHITQDIHHRKPYQQAEPFQLAHSTIDAQHKAVIQVFSKWAYPLATASPPAGRLLLGNHQQGHWSPKGDQPRSLCIGRIDRIVSAYRPVARHPRLDYGSRVQKNNRRRQSIAPPTHFMNLDTKIRLKLLKLFPDGAAAYPERLAQDLSRMKCTIGKKL</sequence>
<evidence type="ECO:0000313" key="2">
    <source>
        <dbReference type="Proteomes" id="UP000050317"/>
    </source>
</evidence>
<organism evidence="1 2">
    <name type="scientific">Pseudomonas syringae pv. viburni</name>
    <dbReference type="NCBI Taxonomy" id="251703"/>
    <lineage>
        <taxon>Bacteria</taxon>
        <taxon>Pseudomonadati</taxon>
        <taxon>Pseudomonadota</taxon>
        <taxon>Gammaproteobacteria</taxon>
        <taxon>Pseudomonadales</taxon>
        <taxon>Pseudomonadaceae</taxon>
        <taxon>Pseudomonas</taxon>
    </lineage>
</organism>